<evidence type="ECO:0000313" key="1">
    <source>
        <dbReference type="EMBL" id="GAG01296.1"/>
    </source>
</evidence>
<gene>
    <name evidence="1" type="ORF">S01H1_36021</name>
</gene>
<dbReference type="AlphaFoldDB" id="X0VL51"/>
<organism evidence="1">
    <name type="scientific">marine sediment metagenome</name>
    <dbReference type="NCBI Taxonomy" id="412755"/>
    <lineage>
        <taxon>unclassified sequences</taxon>
        <taxon>metagenomes</taxon>
        <taxon>ecological metagenomes</taxon>
    </lineage>
</organism>
<comment type="caution">
    <text evidence="1">The sequence shown here is derived from an EMBL/GenBank/DDBJ whole genome shotgun (WGS) entry which is preliminary data.</text>
</comment>
<proteinExistence type="predicted"/>
<feature type="non-terminal residue" evidence="1">
    <location>
        <position position="43"/>
    </location>
</feature>
<sequence length="43" mass="4865">MTIEERMTLLESVIAGVMMTLKDIIPMIEQCHANSQECVRLGE</sequence>
<name>X0VL51_9ZZZZ</name>
<accession>X0VL51</accession>
<dbReference type="EMBL" id="BARS01022535">
    <property type="protein sequence ID" value="GAG01296.1"/>
    <property type="molecule type" value="Genomic_DNA"/>
</dbReference>
<reference evidence="1" key="1">
    <citation type="journal article" date="2014" name="Front. Microbiol.">
        <title>High frequency of phylogenetically diverse reductive dehalogenase-homologous genes in deep subseafloor sedimentary metagenomes.</title>
        <authorList>
            <person name="Kawai M."/>
            <person name="Futagami T."/>
            <person name="Toyoda A."/>
            <person name="Takaki Y."/>
            <person name="Nishi S."/>
            <person name="Hori S."/>
            <person name="Arai W."/>
            <person name="Tsubouchi T."/>
            <person name="Morono Y."/>
            <person name="Uchiyama I."/>
            <person name="Ito T."/>
            <person name="Fujiyama A."/>
            <person name="Inagaki F."/>
            <person name="Takami H."/>
        </authorList>
    </citation>
    <scope>NUCLEOTIDE SEQUENCE</scope>
    <source>
        <strain evidence="1">Expedition CK06-06</strain>
    </source>
</reference>
<protein>
    <submittedName>
        <fullName evidence="1">Uncharacterized protein</fullName>
    </submittedName>
</protein>